<dbReference type="RefSeq" id="WP_305516527.1">
    <property type="nucleotide sequence ID" value="NZ_JAUPEV010000002.1"/>
</dbReference>
<name>A0AA90T970_9HELI</name>
<organism evidence="4 5">
    <name type="scientific">Helicobacter cappadocius</name>
    <dbReference type="NCBI Taxonomy" id="3063998"/>
    <lineage>
        <taxon>Bacteria</taxon>
        <taxon>Pseudomonadati</taxon>
        <taxon>Campylobacterota</taxon>
        <taxon>Epsilonproteobacteria</taxon>
        <taxon>Campylobacterales</taxon>
        <taxon>Helicobacteraceae</taxon>
        <taxon>Helicobacter</taxon>
    </lineage>
</organism>
<keyword evidence="1" id="KW-0663">Pyridoxal phosphate</keyword>
<dbReference type="Proteomes" id="UP001177258">
    <property type="component" value="Unassembled WGS sequence"/>
</dbReference>
<dbReference type="InterPro" id="IPR015421">
    <property type="entry name" value="PyrdxlP-dep_Trfase_major"/>
</dbReference>
<dbReference type="EMBL" id="JAUYZK010000002">
    <property type="protein sequence ID" value="MDP2538552.1"/>
    <property type="molecule type" value="Genomic_DNA"/>
</dbReference>
<reference evidence="3 5" key="3">
    <citation type="journal article" date="2024" name="Syst. Appl. Microbiol.">
        <title>Helicobacter cappadocius sp. nov., from lizards: The first psychrotrophic Helicobacter species.</title>
        <authorList>
            <person name="Aydin F."/>
            <person name="Tarhane S."/>
            <person name="Karakaya E."/>
            <person name="Abay S."/>
            <person name="Kayman T."/>
            <person name="Guran O."/>
            <person name="Bozkurt E."/>
            <person name="Uzum N."/>
            <person name="Avci A."/>
            <person name="Olgun K."/>
            <person name="Jablonski D."/>
            <person name="Guran C."/>
            <person name="Burcin Saticioglu I."/>
        </authorList>
    </citation>
    <scope>NUCLEOTIDE SEQUENCE [LARGE SCALE GENOMIC DNA]</scope>
    <source>
        <strain evidence="3">Faydin-H75</strain>
        <strain evidence="5">faydin-H76</strain>
    </source>
</reference>
<evidence type="ECO:0000259" key="2">
    <source>
        <dbReference type="Pfam" id="PF00266"/>
    </source>
</evidence>
<keyword evidence="4" id="KW-0032">Aminotransferase</keyword>
<reference evidence="4 6" key="1">
    <citation type="submission" date="2023-07" db="EMBL/GenBank/DDBJ databases">
        <title>Unpublished Manusciprt.</title>
        <authorList>
            <person name="Aydin F."/>
            <person name="Tarhane S."/>
            <person name="Saticioglu I.B."/>
            <person name="Karakaya E."/>
            <person name="Abay S."/>
            <person name="Guran O."/>
            <person name="Bozkurt E."/>
            <person name="Uzum N."/>
            <person name="Olgun K."/>
            <person name="Jablonski D."/>
        </authorList>
    </citation>
    <scope>NUCLEOTIDE SEQUENCE</scope>
    <source>
        <strain evidence="6">faydin-H75</strain>
        <strain evidence="4">Faydin-H76</strain>
    </source>
</reference>
<evidence type="ECO:0000313" key="6">
    <source>
        <dbReference type="Proteomes" id="UP001240777"/>
    </source>
</evidence>
<dbReference type="Pfam" id="PF00266">
    <property type="entry name" value="Aminotran_5"/>
    <property type="match status" value="1"/>
</dbReference>
<evidence type="ECO:0000256" key="1">
    <source>
        <dbReference type="ARBA" id="ARBA00022898"/>
    </source>
</evidence>
<dbReference type="PANTHER" id="PTHR43586">
    <property type="entry name" value="CYSTEINE DESULFURASE"/>
    <property type="match status" value="1"/>
</dbReference>
<evidence type="ECO:0000313" key="5">
    <source>
        <dbReference type="Proteomes" id="UP001177258"/>
    </source>
</evidence>
<dbReference type="AlphaFoldDB" id="A0AA90T970"/>
<dbReference type="GO" id="GO:0008483">
    <property type="term" value="F:transaminase activity"/>
    <property type="evidence" value="ECO:0007669"/>
    <property type="project" value="UniProtKB-KW"/>
</dbReference>
<evidence type="ECO:0000313" key="3">
    <source>
        <dbReference type="EMBL" id="MDO7252685.1"/>
    </source>
</evidence>
<reference evidence="3" key="2">
    <citation type="submission" date="2023-07" db="EMBL/GenBank/DDBJ databases">
        <authorList>
            <person name="Aydin F."/>
            <person name="Tarhane S."/>
            <person name="Saticioglu I.B."/>
            <person name="Karakaya E."/>
            <person name="Abay S."/>
            <person name="Guran O."/>
            <person name="Bozkurt E."/>
            <person name="Uzum N."/>
            <person name="Olgun K."/>
            <person name="Jablonski D."/>
        </authorList>
    </citation>
    <scope>NUCLEOTIDE SEQUENCE</scope>
    <source>
        <strain evidence="3">Faydin-H75</strain>
    </source>
</reference>
<dbReference type="Gene3D" id="3.40.640.10">
    <property type="entry name" value="Type I PLP-dependent aspartate aminotransferase-like (Major domain)"/>
    <property type="match status" value="1"/>
</dbReference>
<dbReference type="Proteomes" id="UP001240777">
    <property type="component" value="Unassembled WGS sequence"/>
</dbReference>
<keyword evidence="4" id="KW-0808">Transferase</keyword>
<sequence>MFKKNKLLSEFFAPLIDARDEKLKQIRSGIVLEKDTKYFDWTGSGLAHTLIEKRVKKLLPYYSNTHSEVSTHSKLMNEVYLKSKDVLKKSLELNSDFVVLCTGFGATGAIKRFQEILGIYIPPKTKHVLGLDAEKITIPRVLIGPYEHHSNEISWREGLCKVERLALKEGVFDLKALKDALDLQKNIKIISFNLASNVTGILAPYREISSLARKNKILLAFDMASSSPHMNISSDLFDACFLSPHKLLGGVGSSGLLCLRKNLIDTSIPPSFSGGGVVKYVSRKTQEYFEDVDIREEAGTPGLLQLYRAALAYQLRNEYGLEDIIRRENILTQMLLHELRNIPAVKIYGNGDASKIGIISLNVGGISPYDLAFVLSSVYGIQTRAGCSCAGPYGHDLLDMEDGSFDTLKIKPGWLRISIHYTHSLEDLEYLVDSLKKAIKTLRGG</sequence>
<dbReference type="SUPFAM" id="SSF53383">
    <property type="entry name" value="PLP-dependent transferases"/>
    <property type="match status" value="1"/>
</dbReference>
<proteinExistence type="predicted"/>
<feature type="domain" description="Aminotransferase class V" evidence="2">
    <location>
        <begin position="46"/>
        <end position="431"/>
    </location>
</feature>
<comment type="caution">
    <text evidence="4">The sequence shown here is derived from an EMBL/GenBank/DDBJ whole genome shotgun (WGS) entry which is preliminary data.</text>
</comment>
<dbReference type="InterPro" id="IPR000192">
    <property type="entry name" value="Aminotrans_V_dom"/>
</dbReference>
<protein>
    <submittedName>
        <fullName evidence="4">Aminotransferase class V-fold PLP-dependent enzyme</fullName>
    </submittedName>
</protein>
<evidence type="ECO:0000313" key="4">
    <source>
        <dbReference type="EMBL" id="MDP2538552.1"/>
    </source>
</evidence>
<dbReference type="PANTHER" id="PTHR43586:SF8">
    <property type="entry name" value="CYSTEINE DESULFURASE 1, CHLOROPLASTIC"/>
    <property type="match status" value="1"/>
</dbReference>
<dbReference type="InterPro" id="IPR015422">
    <property type="entry name" value="PyrdxlP-dep_Trfase_small"/>
</dbReference>
<dbReference type="InterPro" id="IPR015424">
    <property type="entry name" value="PyrdxlP-dep_Trfase"/>
</dbReference>
<gene>
    <name evidence="3" type="ORF">Q5I04_01965</name>
    <name evidence="4" type="ORF">Q5I06_01965</name>
</gene>
<keyword evidence="6" id="KW-1185">Reference proteome</keyword>
<accession>A0AA90T970</accession>
<dbReference type="EMBL" id="JAUPEV010000002">
    <property type="protein sequence ID" value="MDO7252685.1"/>
    <property type="molecule type" value="Genomic_DNA"/>
</dbReference>
<dbReference type="Gene3D" id="3.90.1150.10">
    <property type="entry name" value="Aspartate Aminotransferase, domain 1"/>
    <property type="match status" value="1"/>
</dbReference>